<evidence type="ECO:0000259" key="3">
    <source>
        <dbReference type="Pfam" id="PF01551"/>
    </source>
</evidence>
<name>A0A6G1X5J0_9BACI</name>
<protein>
    <submittedName>
        <fullName evidence="4">Peptidoglycan DD-metalloendopeptidase family protein</fullName>
    </submittedName>
</protein>
<keyword evidence="2" id="KW-1133">Transmembrane helix</keyword>
<dbReference type="InterPro" id="IPR016047">
    <property type="entry name" value="M23ase_b-sheet_dom"/>
</dbReference>
<feature type="region of interest" description="Disordered" evidence="1">
    <location>
        <begin position="47"/>
        <end position="72"/>
    </location>
</feature>
<keyword evidence="5" id="KW-1185">Reference proteome</keyword>
<dbReference type="Gene3D" id="2.70.70.10">
    <property type="entry name" value="Glucose Permease (Domain IIA)"/>
    <property type="match status" value="1"/>
</dbReference>
<organism evidence="4 5">
    <name type="scientific">Salinibacillus xinjiangensis</name>
    <dbReference type="NCBI Taxonomy" id="1229268"/>
    <lineage>
        <taxon>Bacteria</taxon>
        <taxon>Bacillati</taxon>
        <taxon>Bacillota</taxon>
        <taxon>Bacilli</taxon>
        <taxon>Bacillales</taxon>
        <taxon>Bacillaceae</taxon>
        <taxon>Salinibacillus</taxon>
    </lineage>
</organism>
<evidence type="ECO:0000313" key="5">
    <source>
        <dbReference type="Proteomes" id="UP000480185"/>
    </source>
</evidence>
<dbReference type="PANTHER" id="PTHR21666">
    <property type="entry name" value="PEPTIDASE-RELATED"/>
    <property type="match status" value="1"/>
</dbReference>
<dbReference type="Proteomes" id="UP000480185">
    <property type="component" value="Unassembled WGS sequence"/>
</dbReference>
<dbReference type="RefSeq" id="WP_153728107.1">
    <property type="nucleotide sequence ID" value="NZ_WJNH01000004.1"/>
</dbReference>
<evidence type="ECO:0000313" key="4">
    <source>
        <dbReference type="EMBL" id="MRG86175.1"/>
    </source>
</evidence>
<feature type="region of interest" description="Disordered" evidence="1">
    <location>
        <begin position="211"/>
        <end position="317"/>
    </location>
</feature>
<proteinExistence type="predicted"/>
<sequence>MKEEKNSTWSRLIRKKWFYPAVYLTFAALILTGVIWYQNTAIDLPDESADQSDQLDSEGTVTDPLGQGPDGESVPVVDQDELLKMPVASADDTEIVTKFYDYNASEEEQEQALILYNNKYYQSKGIDIASANDEPFDVTAALTGSVTEVKEDPLLGMVVELTHDNGVTTHYASLEEVAVESGQEVSQGDVLGTAGKNLYGQANGTHVHFEVRKDENPINPEDFFNKPISDIEAPKSDEKANEDEATEGEEGNNGEEATEEEETSGENSDENVTEEDNVTEDENVSEDGNEDDETGDDEEGDNAGEDESQSSVSSTTA</sequence>
<dbReference type="PANTHER" id="PTHR21666:SF291">
    <property type="entry name" value="STAGE II SPORULATION PROTEIN Q"/>
    <property type="match status" value="1"/>
</dbReference>
<accession>A0A6G1X5J0</accession>
<reference evidence="4 5" key="1">
    <citation type="submission" date="2019-11" db="EMBL/GenBank/DDBJ databases">
        <authorList>
            <person name="Li J."/>
        </authorList>
    </citation>
    <scope>NUCLEOTIDE SEQUENCE [LARGE SCALE GENOMIC DNA]</scope>
    <source>
        <strain evidence="4 5">J4</strain>
    </source>
</reference>
<evidence type="ECO:0000256" key="2">
    <source>
        <dbReference type="SAM" id="Phobius"/>
    </source>
</evidence>
<dbReference type="OrthoDB" id="2050153at2"/>
<dbReference type="InterPro" id="IPR050570">
    <property type="entry name" value="Cell_wall_metabolism_enzyme"/>
</dbReference>
<feature type="transmembrane region" description="Helical" evidence="2">
    <location>
        <begin position="21"/>
        <end position="38"/>
    </location>
</feature>
<dbReference type="AlphaFoldDB" id="A0A6G1X5J0"/>
<dbReference type="InterPro" id="IPR011055">
    <property type="entry name" value="Dup_hybrid_motif"/>
</dbReference>
<feature type="compositionally biased region" description="Acidic residues" evidence="1">
    <location>
        <begin position="240"/>
        <end position="308"/>
    </location>
</feature>
<comment type="caution">
    <text evidence="4">The sequence shown here is derived from an EMBL/GenBank/DDBJ whole genome shotgun (WGS) entry which is preliminary data.</text>
</comment>
<feature type="domain" description="M23ase beta-sheet core" evidence="3">
    <location>
        <begin position="123"/>
        <end position="220"/>
    </location>
</feature>
<keyword evidence="2" id="KW-0472">Membrane</keyword>
<dbReference type="CDD" id="cd12797">
    <property type="entry name" value="M23_peptidase"/>
    <property type="match status" value="1"/>
</dbReference>
<dbReference type="EMBL" id="WJNH01000004">
    <property type="protein sequence ID" value="MRG86175.1"/>
    <property type="molecule type" value="Genomic_DNA"/>
</dbReference>
<dbReference type="Pfam" id="PF01551">
    <property type="entry name" value="Peptidase_M23"/>
    <property type="match status" value="1"/>
</dbReference>
<gene>
    <name evidence="4" type="ORF">GH754_07535</name>
</gene>
<dbReference type="SUPFAM" id="SSF51261">
    <property type="entry name" value="Duplicated hybrid motif"/>
    <property type="match status" value="1"/>
</dbReference>
<keyword evidence="2" id="KW-0812">Transmembrane</keyword>
<feature type="compositionally biased region" description="Acidic residues" evidence="1">
    <location>
        <begin position="47"/>
        <end position="56"/>
    </location>
</feature>
<evidence type="ECO:0000256" key="1">
    <source>
        <dbReference type="SAM" id="MobiDB-lite"/>
    </source>
</evidence>
<dbReference type="GO" id="GO:0004222">
    <property type="term" value="F:metalloendopeptidase activity"/>
    <property type="evidence" value="ECO:0007669"/>
    <property type="project" value="TreeGrafter"/>
</dbReference>